<organism evidence="2 3">
    <name type="scientific">Massilia aerilata</name>
    <dbReference type="NCBI Taxonomy" id="453817"/>
    <lineage>
        <taxon>Bacteria</taxon>
        <taxon>Pseudomonadati</taxon>
        <taxon>Pseudomonadota</taxon>
        <taxon>Betaproteobacteria</taxon>
        <taxon>Burkholderiales</taxon>
        <taxon>Oxalobacteraceae</taxon>
        <taxon>Telluria group</taxon>
        <taxon>Massilia</taxon>
    </lineage>
</organism>
<reference evidence="3" key="1">
    <citation type="journal article" date="2019" name="Int. J. Syst. Evol. Microbiol.">
        <title>The Global Catalogue of Microorganisms (GCM) 10K type strain sequencing project: providing services to taxonomists for standard genome sequencing and annotation.</title>
        <authorList>
            <consortium name="The Broad Institute Genomics Platform"/>
            <consortium name="The Broad Institute Genome Sequencing Center for Infectious Disease"/>
            <person name="Wu L."/>
            <person name="Ma J."/>
        </authorList>
    </citation>
    <scope>NUCLEOTIDE SEQUENCE [LARGE SCALE GENOMIC DNA]</scope>
    <source>
        <strain evidence="3">CGMCC 4.5798</strain>
    </source>
</reference>
<dbReference type="EMBL" id="JBHSMZ010000015">
    <property type="protein sequence ID" value="MFC5550605.1"/>
    <property type="molecule type" value="Genomic_DNA"/>
</dbReference>
<feature type="region of interest" description="Disordered" evidence="1">
    <location>
        <begin position="1"/>
        <end position="31"/>
    </location>
</feature>
<name>A0ABW0S4G1_9BURK</name>
<comment type="caution">
    <text evidence="2">The sequence shown here is derived from an EMBL/GenBank/DDBJ whole genome shotgun (WGS) entry which is preliminary data.</text>
</comment>
<evidence type="ECO:0000313" key="3">
    <source>
        <dbReference type="Proteomes" id="UP001596086"/>
    </source>
</evidence>
<dbReference type="RefSeq" id="WP_379773437.1">
    <property type="nucleotide sequence ID" value="NZ_JBHSMZ010000015.1"/>
</dbReference>
<proteinExistence type="predicted"/>
<accession>A0ABW0S4G1</accession>
<gene>
    <name evidence="2" type="ORF">ACFPO9_18975</name>
</gene>
<dbReference type="Proteomes" id="UP001596086">
    <property type="component" value="Unassembled WGS sequence"/>
</dbReference>
<dbReference type="Gene3D" id="3.40.50.150">
    <property type="entry name" value="Vaccinia Virus protein VP39"/>
    <property type="match status" value="1"/>
</dbReference>
<feature type="compositionally biased region" description="Acidic residues" evidence="1">
    <location>
        <begin position="7"/>
        <end position="24"/>
    </location>
</feature>
<protein>
    <submittedName>
        <fullName evidence="2">Uncharacterized protein</fullName>
    </submittedName>
</protein>
<dbReference type="InterPro" id="IPR029063">
    <property type="entry name" value="SAM-dependent_MTases_sf"/>
</dbReference>
<sequence length="177" mass="19861">MNHNEHDDYEDYDGEDYEDDEDDGLSDRDADLKDVREQVAQLTDGLETLTLTGDDGVLPAIPDGVAGCGAVVAEFCWSRLKRDEQDAFLAKLKKASGKDALLVLVDEIYVEGTSNTVARTDLQGNTYEIVTTEDGQRVERPMSYPTDSALRKRLANAAKEIRVARWEYFWVATCKFK</sequence>
<evidence type="ECO:0000256" key="1">
    <source>
        <dbReference type="SAM" id="MobiDB-lite"/>
    </source>
</evidence>
<keyword evidence="3" id="KW-1185">Reference proteome</keyword>
<evidence type="ECO:0000313" key="2">
    <source>
        <dbReference type="EMBL" id="MFC5550605.1"/>
    </source>
</evidence>